<name>A0ACD3A658_9AGAR</name>
<evidence type="ECO:0000313" key="1">
    <source>
        <dbReference type="EMBL" id="TFK61126.1"/>
    </source>
</evidence>
<proteinExistence type="predicted"/>
<accession>A0ACD3A658</accession>
<dbReference type="Proteomes" id="UP000308600">
    <property type="component" value="Unassembled WGS sequence"/>
</dbReference>
<protein>
    <submittedName>
        <fullName evidence="1">NAD-P-binding protein</fullName>
    </submittedName>
</protein>
<gene>
    <name evidence="1" type="ORF">BDN72DRAFT_478185</name>
</gene>
<dbReference type="EMBL" id="ML208692">
    <property type="protein sequence ID" value="TFK61126.1"/>
    <property type="molecule type" value="Genomic_DNA"/>
</dbReference>
<reference evidence="1 2" key="1">
    <citation type="journal article" date="2019" name="Nat. Ecol. Evol.">
        <title>Megaphylogeny resolves global patterns of mushroom evolution.</title>
        <authorList>
            <person name="Varga T."/>
            <person name="Krizsan K."/>
            <person name="Foldi C."/>
            <person name="Dima B."/>
            <person name="Sanchez-Garcia M."/>
            <person name="Sanchez-Ramirez S."/>
            <person name="Szollosi G.J."/>
            <person name="Szarkandi J.G."/>
            <person name="Papp V."/>
            <person name="Albert L."/>
            <person name="Andreopoulos W."/>
            <person name="Angelini C."/>
            <person name="Antonin V."/>
            <person name="Barry K.W."/>
            <person name="Bougher N.L."/>
            <person name="Buchanan P."/>
            <person name="Buyck B."/>
            <person name="Bense V."/>
            <person name="Catcheside P."/>
            <person name="Chovatia M."/>
            <person name="Cooper J."/>
            <person name="Damon W."/>
            <person name="Desjardin D."/>
            <person name="Finy P."/>
            <person name="Geml J."/>
            <person name="Haridas S."/>
            <person name="Hughes K."/>
            <person name="Justo A."/>
            <person name="Karasinski D."/>
            <person name="Kautmanova I."/>
            <person name="Kiss B."/>
            <person name="Kocsube S."/>
            <person name="Kotiranta H."/>
            <person name="LaButti K.M."/>
            <person name="Lechner B.E."/>
            <person name="Liimatainen K."/>
            <person name="Lipzen A."/>
            <person name="Lukacs Z."/>
            <person name="Mihaltcheva S."/>
            <person name="Morgado L.N."/>
            <person name="Niskanen T."/>
            <person name="Noordeloos M.E."/>
            <person name="Ohm R.A."/>
            <person name="Ortiz-Santana B."/>
            <person name="Ovrebo C."/>
            <person name="Racz N."/>
            <person name="Riley R."/>
            <person name="Savchenko A."/>
            <person name="Shiryaev A."/>
            <person name="Soop K."/>
            <person name="Spirin V."/>
            <person name="Szebenyi C."/>
            <person name="Tomsovsky M."/>
            <person name="Tulloss R.E."/>
            <person name="Uehling J."/>
            <person name="Grigoriev I.V."/>
            <person name="Vagvolgyi C."/>
            <person name="Papp T."/>
            <person name="Martin F.M."/>
            <person name="Miettinen O."/>
            <person name="Hibbett D.S."/>
            <person name="Nagy L.G."/>
        </authorList>
    </citation>
    <scope>NUCLEOTIDE SEQUENCE [LARGE SCALE GENOMIC DNA]</scope>
    <source>
        <strain evidence="1 2">NL-1719</strain>
    </source>
</reference>
<sequence>MSTPGEALPVSRVKDGFVELSAPGEDLPVSRMNDIYPGIDPAPHFAHQTYAGKSILVTGGSRGIGLEITLFYAKAGANIVLVARDQSGLDSAKATILAASVPNSKVITSIVDVTDTKAVKSLVEFVVSTFGRLDIVVANAGKADPWRKPFTEYDPDNWWRTMEVNIRGVYNIAHFTLPELAKTKGYHVIIGSLAGQMRMPFASSYVTSKHAVNRLNEYIAIENPDVKAFSVNPGAIDTEMAKNNPEAASWLIDTLQLPAATLLRLTSGREDWLNGKFVNSNWNLDEVEVQFKEKIIEQGALVNRLHIPH</sequence>
<keyword evidence="2" id="KW-1185">Reference proteome</keyword>
<organism evidence="1 2">
    <name type="scientific">Pluteus cervinus</name>
    <dbReference type="NCBI Taxonomy" id="181527"/>
    <lineage>
        <taxon>Eukaryota</taxon>
        <taxon>Fungi</taxon>
        <taxon>Dikarya</taxon>
        <taxon>Basidiomycota</taxon>
        <taxon>Agaricomycotina</taxon>
        <taxon>Agaricomycetes</taxon>
        <taxon>Agaricomycetidae</taxon>
        <taxon>Agaricales</taxon>
        <taxon>Pluteineae</taxon>
        <taxon>Pluteaceae</taxon>
        <taxon>Pluteus</taxon>
    </lineage>
</organism>
<evidence type="ECO:0000313" key="2">
    <source>
        <dbReference type="Proteomes" id="UP000308600"/>
    </source>
</evidence>